<keyword evidence="3" id="KW-1003">Cell membrane</keyword>
<dbReference type="PANTHER" id="PTHR10590:SF4">
    <property type="entry name" value="SOLUTE CARRIER FAMILY 28 MEMBER 3"/>
    <property type="match status" value="1"/>
</dbReference>
<evidence type="ECO:0000256" key="5">
    <source>
        <dbReference type="ARBA" id="ARBA00022989"/>
    </source>
</evidence>
<evidence type="ECO:0000313" key="13">
    <source>
        <dbReference type="Proteomes" id="UP000076584"/>
    </source>
</evidence>
<feature type="non-terminal residue" evidence="12">
    <location>
        <position position="1"/>
    </location>
</feature>
<dbReference type="Proteomes" id="UP000076584">
    <property type="component" value="Unassembled WGS sequence"/>
</dbReference>
<feature type="transmembrane region" description="Helical" evidence="8">
    <location>
        <begin position="411"/>
        <end position="433"/>
    </location>
</feature>
<feature type="transmembrane region" description="Helical" evidence="8">
    <location>
        <begin position="214"/>
        <end position="233"/>
    </location>
</feature>
<dbReference type="PANTHER" id="PTHR10590">
    <property type="entry name" value="SODIUM/NUCLEOSIDE COTRANSPORTER"/>
    <property type="match status" value="1"/>
</dbReference>
<feature type="compositionally biased region" description="Polar residues" evidence="7">
    <location>
        <begin position="120"/>
        <end position="130"/>
    </location>
</feature>
<dbReference type="GO" id="GO:0015293">
    <property type="term" value="F:symporter activity"/>
    <property type="evidence" value="ECO:0007669"/>
    <property type="project" value="TreeGrafter"/>
</dbReference>
<keyword evidence="5 8" id="KW-1133">Transmembrane helix</keyword>
<evidence type="ECO:0000256" key="3">
    <source>
        <dbReference type="ARBA" id="ARBA00022475"/>
    </source>
</evidence>
<dbReference type="Pfam" id="PF01773">
    <property type="entry name" value="Nucleos_tra2_N"/>
    <property type="match status" value="1"/>
</dbReference>
<feature type="transmembrane region" description="Helical" evidence="8">
    <location>
        <begin position="374"/>
        <end position="399"/>
    </location>
</feature>
<evidence type="ECO:0000256" key="8">
    <source>
        <dbReference type="SAM" id="Phobius"/>
    </source>
</evidence>
<feature type="region of interest" description="Disordered" evidence="7">
    <location>
        <begin position="72"/>
        <end position="92"/>
    </location>
</feature>
<evidence type="ECO:0000259" key="9">
    <source>
        <dbReference type="Pfam" id="PF01773"/>
    </source>
</evidence>
<feature type="transmembrane region" description="Helical" evidence="8">
    <location>
        <begin position="534"/>
        <end position="556"/>
    </location>
</feature>
<keyword evidence="6 8" id="KW-0472">Membrane</keyword>
<evidence type="ECO:0000259" key="11">
    <source>
        <dbReference type="Pfam" id="PF07670"/>
    </source>
</evidence>
<feature type="transmembrane region" description="Helical" evidence="8">
    <location>
        <begin position="321"/>
        <end position="340"/>
    </location>
</feature>
<dbReference type="EMBL" id="LFIW01001488">
    <property type="protein sequence ID" value="KZL82194.1"/>
    <property type="molecule type" value="Genomic_DNA"/>
</dbReference>
<comment type="caution">
    <text evidence="12">The sequence shown here is derived from an EMBL/GenBank/DDBJ whole genome shotgun (WGS) entry which is preliminary data.</text>
</comment>
<feature type="transmembrane region" description="Helical" evidence="8">
    <location>
        <begin position="453"/>
        <end position="475"/>
    </location>
</feature>
<accession>A0A167C6I7</accession>
<feature type="transmembrane region" description="Helical" evidence="8">
    <location>
        <begin position="261"/>
        <end position="280"/>
    </location>
</feature>
<evidence type="ECO:0000256" key="6">
    <source>
        <dbReference type="ARBA" id="ARBA00023136"/>
    </source>
</evidence>
<evidence type="ECO:0000256" key="2">
    <source>
        <dbReference type="ARBA" id="ARBA00009033"/>
    </source>
</evidence>
<dbReference type="AlphaFoldDB" id="A0A167C6I7"/>
<feature type="compositionally biased region" description="Basic and acidic residues" evidence="7">
    <location>
        <begin position="136"/>
        <end position="149"/>
    </location>
</feature>
<feature type="domain" description="Concentrative nucleoside transporter C-terminal" evidence="10">
    <location>
        <begin position="482"/>
        <end position="694"/>
    </location>
</feature>
<dbReference type="InterPro" id="IPR011657">
    <property type="entry name" value="CNT_C_dom"/>
</dbReference>
<reference evidence="12 13" key="1">
    <citation type="submission" date="2015-06" db="EMBL/GenBank/DDBJ databases">
        <title>Survival trade-offs in plant roots during colonization by closely related pathogenic and mutualistic fungi.</title>
        <authorList>
            <person name="Hacquard S."/>
            <person name="Kracher B."/>
            <person name="Hiruma K."/>
            <person name="Weinman A."/>
            <person name="Muench P."/>
            <person name="Garrido Oter R."/>
            <person name="Ver Loren van Themaat E."/>
            <person name="Dallerey J.-F."/>
            <person name="Damm U."/>
            <person name="Henrissat B."/>
            <person name="Lespinet O."/>
            <person name="Thon M."/>
            <person name="Kemen E."/>
            <person name="McHardy A.C."/>
            <person name="Schulze-Lefert P."/>
            <person name="O'Connell R.J."/>
        </authorList>
    </citation>
    <scope>NUCLEOTIDE SEQUENCE [LARGE SCALE GENOMIC DNA]</scope>
    <source>
        <strain evidence="12 13">MAFF 238704</strain>
    </source>
</reference>
<feature type="domain" description="Nucleoside transporter/FeoB GTPase Gate" evidence="11">
    <location>
        <begin position="379"/>
        <end position="474"/>
    </location>
</feature>
<protein>
    <submittedName>
        <fullName evidence="12">Family nucleoside transporter</fullName>
    </submittedName>
</protein>
<feature type="compositionally biased region" description="Polar residues" evidence="7">
    <location>
        <begin position="72"/>
        <end position="85"/>
    </location>
</feature>
<feature type="transmembrane region" description="Helical" evidence="8">
    <location>
        <begin position="187"/>
        <end position="208"/>
    </location>
</feature>
<evidence type="ECO:0000256" key="4">
    <source>
        <dbReference type="ARBA" id="ARBA00022692"/>
    </source>
</evidence>
<keyword evidence="13" id="KW-1185">Reference proteome</keyword>
<dbReference type="GO" id="GO:0005337">
    <property type="term" value="F:nucleoside transmembrane transporter activity"/>
    <property type="evidence" value="ECO:0007669"/>
    <property type="project" value="InterPro"/>
</dbReference>
<comment type="subcellular location">
    <subcellularLocation>
        <location evidence="1">Cell membrane</location>
        <topology evidence="1">Multi-pass membrane protein</topology>
    </subcellularLocation>
</comment>
<comment type="similarity">
    <text evidence="2">Belongs to the concentrative nucleoside transporter (CNT) (TC 2.A.41) family.</text>
</comment>
<feature type="transmembrane region" description="Helical" evidence="8">
    <location>
        <begin position="673"/>
        <end position="697"/>
    </location>
</feature>
<dbReference type="InterPro" id="IPR008276">
    <property type="entry name" value="C_nuclsd_transpt"/>
</dbReference>
<feature type="domain" description="Concentrative nucleoside transporter N-terminal" evidence="9">
    <location>
        <begin position="297"/>
        <end position="367"/>
    </location>
</feature>
<dbReference type="Pfam" id="PF07670">
    <property type="entry name" value="Gate"/>
    <property type="match status" value="1"/>
</dbReference>
<feature type="transmembrane region" description="Helical" evidence="8">
    <location>
        <begin position="576"/>
        <end position="593"/>
    </location>
</feature>
<feature type="region of interest" description="Disordered" evidence="7">
    <location>
        <begin position="116"/>
        <end position="170"/>
    </location>
</feature>
<gene>
    <name evidence="12" type="ORF">CI238_09431</name>
</gene>
<evidence type="ECO:0000259" key="10">
    <source>
        <dbReference type="Pfam" id="PF07662"/>
    </source>
</evidence>
<dbReference type="GO" id="GO:0005886">
    <property type="term" value="C:plasma membrane"/>
    <property type="evidence" value="ECO:0007669"/>
    <property type="project" value="UniProtKB-SubCell"/>
</dbReference>
<sequence>LCCAAPSPRVPRRQPVPPQPQGTSNSVVHGSVGRLLKRTSFSRVAQRFFQLLPPPSARSENPIAMASQVTEVNQTNTSAGSTPPRRNSDPALEINNQHHHQHLHHSARVDAKGHDDNVTYARTGNSTVPHQSHLHQHADAPHDIEKGDKLSGPPDYDGEKTGVVSSNEEEEEKKPSRFKAFYRRYRWAFHAAFFCVATGWWIASLVLHRNDKNWVVPFLVWLGFSLRLLFFYVPSSYVSRPIKFLWQHSAVYIYNFIPAKFRTIAGGALTLAVMIVGSFVSEESADNTRENRAISILGLIVILAFFWATSKDRRRVNWRPVIGGMLSQYIIALFVLRTGVGYDIFKFIADRAGDLLGFANQGTSFLTAESVLDLHWFITGVIPPIIFFVAIVQVLYFIGFLQWFIGKFATFVFWALEVSGAEAVVAAATPFIGQGESAMLVRPFVAHMTKAEIHQIMTCGFATISGSVLVAYINLGLNAQAMVSSCVMSIPASIAISKLRYPEHEETLTAGKVVIPDDDEHEAKNAIHAFANGAWLGIKIAGTIIASILCILAFIGLVDGLLTWWGSYLNINDPDLTLNLITGYIFYPVAFFLGVPRSNGDLLKVARLIALKVIANEYVAFSAMKEPEYLDLSPRSQLIATYALCGFGNIGSLGIQIGILGQLAPSRGGDVSSLAISALISGVMSTLTSAAVAGLVVTHQTTNLATGA</sequence>
<evidence type="ECO:0000313" key="12">
    <source>
        <dbReference type="EMBL" id="KZL82194.1"/>
    </source>
</evidence>
<evidence type="ECO:0000256" key="7">
    <source>
        <dbReference type="SAM" id="MobiDB-lite"/>
    </source>
</evidence>
<organism evidence="12 13">
    <name type="scientific">Colletotrichum incanum</name>
    <name type="common">Soybean anthracnose fungus</name>
    <dbReference type="NCBI Taxonomy" id="1573173"/>
    <lineage>
        <taxon>Eukaryota</taxon>
        <taxon>Fungi</taxon>
        <taxon>Dikarya</taxon>
        <taxon>Ascomycota</taxon>
        <taxon>Pezizomycotina</taxon>
        <taxon>Sordariomycetes</taxon>
        <taxon>Hypocreomycetidae</taxon>
        <taxon>Glomerellales</taxon>
        <taxon>Glomerellaceae</taxon>
        <taxon>Colletotrichum</taxon>
        <taxon>Colletotrichum spaethianum species complex</taxon>
    </lineage>
</organism>
<dbReference type="InterPro" id="IPR011642">
    <property type="entry name" value="Gate_dom"/>
</dbReference>
<name>A0A167C6I7_COLIC</name>
<keyword evidence="4 8" id="KW-0812">Transmembrane</keyword>
<dbReference type="Pfam" id="PF07662">
    <property type="entry name" value="Nucleos_tra2_C"/>
    <property type="match status" value="1"/>
</dbReference>
<feature type="transmembrane region" description="Helical" evidence="8">
    <location>
        <begin position="292"/>
        <end position="309"/>
    </location>
</feature>
<feature type="transmembrane region" description="Helical" evidence="8">
    <location>
        <begin position="639"/>
        <end position="661"/>
    </location>
</feature>
<feature type="region of interest" description="Disordered" evidence="7">
    <location>
        <begin position="1"/>
        <end position="28"/>
    </location>
</feature>
<proteinExistence type="inferred from homology"/>
<dbReference type="InterPro" id="IPR002668">
    <property type="entry name" value="CNT_N_dom"/>
</dbReference>
<evidence type="ECO:0000256" key="1">
    <source>
        <dbReference type="ARBA" id="ARBA00004651"/>
    </source>
</evidence>